<name>A0AAQ3WXX3_PASNO</name>
<evidence type="ECO:0000313" key="3">
    <source>
        <dbReference type="Proteomes" id="UP001341281"/>
    </source>
</evidence>
<dbReference type="EMBL" id="CP144749">
    <property type="protein sequence ID" value="WVZ78238.1"/>
    <property type="molecule type" value="Genomic_DNA"/>
</dbReference>
<keyword evidence="3" id="KW-1185">Reference proteome</keyword>
<dbReference type="Proteomes" id="UP001341281">
    <property type="component" value="Chromosome 05"/>
</dbReference>
<feature type="region of interest" description="Disordered" evidence="1">
    <location>
        <begin position="164"/>
        <end position="188"/>
    </location>
</feature>
<reference evidence="2 3" key="1">
    <citation type="submission" date="2024-02" db="EMBL/GenBank/DDBJ databases">
        <title>High-quality chromosome-scale genome assembly of Pensacola bahiagrass (Paspalum notatum Flugge var. saurae).</title>
        <authorList>
            <person name="Vega J.M."/>
            <person name="Podio M."/>
            <person name="Orjuela J."/>
            <person name="Siena L.A."/>
            <person name="Pessino S.C."/>
            <person name="Combes M.C."/>
            <person name="Mariac C."/>
            <person name="Albertini E."/>
            <person name="Pupilli F."/>
            <person name="Ortiz J.P.A."/>
            <person name="Leblanc O."/>
        </authorList>
    </citation>
    <scope>NUCLEOTIDE SEQUENCE [LARGE SCALE GENOMIC DNA]</scope>
    <source>
        <strain evidence="2">R1</strain>
        <tissue evidence="2">Leaf</tissue>
    </source>
</reference>
<protein>
    <submittedName>
        <fullName evidence="2">Uncharacterized protein</fullName>
    </submittedName>
</protein>
<organism evidence="2 3">
    <name type="scientific">Paspalum notatum var. saurae</name>
    <dbReference type="NCBI Taxonomy" id="547442"/>
    <lineage>
        <taxon>Eukaryota</taxon>
        <taxon>Viridiplantae</taxon>
        <taxon>Streptophyta</taxon>
        <taxon>Embryophyta</taxon>
        <taxon>Tracheophyta</taxon>
        <taxon>Spermatophyta</taxon>
        <taxon>Magnoliopsida</taxon>
        <taxon>Liliopsida</taxon>
        <taxon>Poales</taxon>
        <taxon>Poaceae</taxon>
        <taxon>PACMAD clade</taxon>
        <taxon>Panicoideae</taxon>
        <taxon>Andropogonodae</taxon>
        <taxon>Paspaleae</taxon>
        <taxon>Paspalinae</taxon>
        <taxon>Paspalum</taxon>
    </lineage>
</organism>
<dbReference type="AlphaFoldDB" id="A0AAQ3WXX3"/>
<sequence>MQVSNADRMNIINEFFLALRPYIYRESQGWIFYREEGVQLNTPTAVGIIDVEQKHAVAVDGLLGFGGKNDLDLQQLNLEVVKHCVLVDRFDPTSAPFRDGAAEEALCPASKLWGCGSGTECWGGVVPSPSYSGAVAVDLRHAVVSLPRSHCLRPHARVDLQASMTGTGGGSQTPNWKKWNCTKEKKRH</sequence>
<evidence type="ECO:0000256" key="1">
    <source>
        <dbReference type="SAM" id="MobiDB-lite"/>
    </source>
</evidence>
<evidence type="ECO:0000313" key="2">
    <source>
        <dbReference type="EMBL" id="WVZ78238.1"/>
    </source>
</evidence>
<proteinExistence type="predicted"/>
<accession>A0AAQ3WXX3</accession>
<gene>
    <name evidence="2" type="ORF">U9M48_025984</name>
</gene>